<dbReference type="Proteomes" id="UP001172457">
    <property type="component" value="Chromosome 2"/>
</dbReference>
<keyword evidence="8" id="KW-0863">Zinc-finger</keyword>
<evidence type="ECO:0000313" key="17">
    <source>
        <dbReference type="Proteomes" id="UP001172457"/>
    </source>
</evidence>
<comment type="pathway">
    <text evidence="2">Protein modification; protein ubiquitination.</text>
</comment>
<dbReference type="InterPro" id="IPR025654">
    <property type="entry name" value="PEX2/10"/>
</dbReference>
<evidence type="ECO:0000256" key="3">
    <source>
        <dbReference type="ARBA" id="ARBA00008704"/>
    </source>
</evidence>
<name>A0AA38WRM8_9ASTR</name>
<dbReference type="PANTHER" id="PTHR48178">
    <property type="entry name" value="PEROXISOME BIOGENESIS FACTOR 2"/>
    <property type="match status" value="1"/>
</dbReference>
<evidence type="ECO:0000256" key="10">
    <source>
        <dbReference type="ARBA" id="ARBA00022833"/>
    </source>
</evidence>
<keyword evidence="14" id="KW-0576">Peroxisome</keyword>
<protein>
    <recommendedName>
        <fullName evidence="15">Pex N-terminal domain-containing protein</fullName>
    </recommendedName>
</protein>
<evidence type="ECO:0000256" key="5">
    <source>
        <dbReference type="ARBA" id="ARBA00022679"/>
    </source>
</evidence>
<keyword evidence="6" id="KW-0812">Transmembrane</keyword>
<dbReference type="InterPro" id="IPR006845">
    <property type="entry name" value="Pex_N"/>
</dbReference>
<evidence type="ECO:0000256" key="8">
    <source>
        <dbReference type="ARBA" id="ARBA00022771"/>
    </source>
</evidence>
<dbReference type="PANTHER" id="PTHR48178:SF2">
    <property type="entry name" value="RING-TYPE E3 UBIQUITIN TRANSFERASE (CYSTEINE TARGETING)"/>
    <property type="match status" value="1"/>
</dbReference>
<accession>A0AA38WRM8</accession>
<gene>
    <name evidence="16" type="ORF">OSB04_004666</name>
</gene>
<evidence type="ECO:0000256" key="12">
    <source>
        <dbReference type="ARBA" id="ARBA00022989"/>
    </source>
</evidence>
<dbReference type="GO" id="GO:0016558">
    <property type="term" value="P:protein import into peroxisome matrix"/>
    <property type="evidence" value="ECO:0007669"/>
    <property type="project" value="InterPro"/>
</dbReference>
<evidence type="ECO:0000256" key="1">
    <source>
        <dbReference type="ARBA" id="ARBA00004585"/>
    </source>
</evidence>
<proteinExistence type="inferred from homology"/>
<evidence type="ECO:0000256" key="7">
    <source>
        <dbReference type="ARBA" id="ARBA00022723"/>
    </source>
</evidence>
<evidence type="ECO:0000313" key="16">
    <source>
        <dbReference type="EMBL" id="KAJ9559506.1"/>
    </source>
</evidence>
<keyword evidence="10" id="KW-0862">Zinc</keyword>
<keyword evidence="11" id="KW-0653">Protein transport</keyword>
<evidence type="ECO:0000256" key="6">
    <source>
        <dbReference type="ARBA" id="ARBA00022692"/>
    </source>
</evidence>
<evidence type="ECO:0000256" key="4">
    <source>
        <dbReference type="ARBA" id="ARBA00022448"/>
    </source>
</evidence>
<comment type="caution">
    <text evidence="16">The sequence shown here is derived from an EMBL/GenBank/DDBJ whole genome shotgun (WGS) entry which is preliminary data.</text>
</comment>
<dbReference type="EMBL" id="JARYMX010000002">
    <property type="protein sequence ID" value="KAJ9559506.1"/>
    <property type="molecule type" value="Genomic_DNA"/>
</dbReference>
<comment type="similarity">
    <text evidence="3">Belongs to the pex2/pex10/pex12 family.</text>
</comment>
<comment type="subcellular location">
    <subcellularLocation>
        <location evidence="1">Peroxisome membrane</location>
        <topology evidence="1">Multi-pass membrane protein</topology>
    </subcellularLocation>
</comment>
<keyword evidence="7" id="KW-0479">Metal-binding</keyword>
<evidence type="ECO:0000256" key="2">
    <source>
        <dbReference type="ARBA" id="ARBA00004906"/>
    </source>
</evidence>
<reference evidence="16" key="1">
    <citation type="submission" date="2023-03" db="EMBL/GenBank/DDBJ databases">
        <title>Chromosome-scale reference genome and RAD-based genetic map of yellow starthistle (Centaurea solstitialis) reveal putative structural variation and QTLs associated with invader traits.</title>
        <authorList>
            <person name="Reatini B."/>
            <person name="Cang F.A."/>
            <person name="Jiang Q."/>
            <person name="Mckibben M.T.W."/>
            <person name="Barker M.S."/>
            <person name="Rieseberg L.H."/>
            <person name="Dlugosch K.M."/>
        </authorList>
    </citation>
    <scope>NUCLEOTIDE SEQUENCE</scope>
    <source>
        <strain evidence="16">CAN-66</strain>
        <tissue evidence="16">Leaf</tissue>
    </source>
</reference>
<keyword evidence="17" id="KW-1185">Reference proteome</keyword>
<keyword evidence="13" id="KW-0472">Membrane</keyword>
<dbReference type="AlphaFoldDB" id="A0AA38WRM8"/>
<keyword evidence="4" id="KW-0813">Transport</keyword>
<evidence type="ECO:0000256" key="9">
    <source>
        <dbReference type="ARBA" id="ARBA00022786"/>
    </source>
</evidence>
<keyword evidence="5" id="KW-0808">Transferase</keyword>
<evidence type="ECO:0000256" key="14">
    <source>
        <dbReference type="ARBA" id="ARBA00023140"/>
    </source>
</evidence>
<evidence type="ECO:0000259" key="15">
    <source>
        <dbReference type="Pfam" id="PF04757"/>
    </source>
</evidence>
<feature type="domain" description="Pex N-terminal" evidence="15">
    <location>
        <begin position="64"/>
        <end position="197"/>
    </location>
</feature>
<dbReference type="GO" id="GO:0016740">
    <property type="term" value="F:transferase activity"/>
    <property type="evidence" value="ECO:0007669"/>
    <property type="project" value="UniProtKB-KW"/>
</dbReference>
<dbReference type="GO" id="GO:0008270">
    <property type="term" value="F:zinc ion binding"/>
    <property type="evidence" value="ECO:0007669"/>
    <property type="project" value="UniProtKB-KW"/>
</dbReference>
<keyword evidence="12" id="KW-1133">Transmembrane helix</keyword>
<dbReference type="GO" id="GO:0005778">
    <property type="term" value="C:peroxisomal membrane"/>
    <property type="evidence" value="ECO:0007669"/>
    <property type="project" value="UniProtKB-SubCell"/>
</dbReference>
<organism evidence="16 17">
    <name type="scientific">Centaurea solstitialis</name>
    <name type="common">yellow star-thistle</name>
    <dbReference type="NCBI Taxonomy" id="347529"/>
    <lineage>
        <taxon>Eukaryota</taxon>
        <taxon>Viridiplantae</taxon>
        <taxon>Streptophyta</taxon>
        <taxon>Embryophyta</taxon>
        <taxon>Tracheophyta</taxon>
        <taxon>Spermatophyta</taxon>
        <taxon>Magnoliopsida</taxon>
        <taxon>eudicotyledons</taxon>
        <taxon>Gunneridae</taxon>
        <taxon>Pentapetalae</taxon>
        <taxon>asterids</taxon>
        <taxon>campanulids</taxon>
        <taxon>Asterales</taxon>
        <taxon>Asteraceae</taxon>
        <taxon>Carduoideae</taxon>
        <taxon>Cardueae</taxon>
        <taxon>Centaureinae</taxon>
        <taxon>Centaurea</taxon>
    </lineage>
</organism>
<evidence type="ECO:0000256" key="13">
    <source>
        <dbReference type="ARBA" id="ARBA00023136"/>
    </source>
</evidence>
<sequence>MRETLASTSSSSSSSTSVIPPAESAWISTHERLSPRWQSFALPPQAAIPIVISRVNQFDAGRLDVEMSAMLKEQLVKVFSVMKPGLLFQYEAELDAFLEFLIWRFSIWVDKPTPGNALMNLRYRDEHAVEARGKIRTGLEGPGLTIAQKIWYCIATVGGQYIWTRLQSFSAFRRWGDSEQIDKANIQKKKDEEKALKELRAKAQKGALGGTGLKKSGKK</sequence>
<evidence type="ECO:0000256" key="11">
    <source>
        <dbReference type="ARBA" id="ARBA00022927"/>
    </source>
</evidence>
<dbReference type="Pfam" id="PF04757">
    <property type="entry name" value="Pex2_Pex12"/>
    <property type="match status" value="1"/>
</dbReference>
<keyword evidence="9" id="KW-0833">Ubl conjugation pathway</keyword>